<dbReference type="PRINTS" id="PR00081">
    <property type="entry name" value="GDHRDH"/>
</dbReference>
<dbReference type="InterPro" id="IPR036291">
    <property type="entry name" value="NAD(P)-bd_dom_sf"/>
</dbReference>
<evidence type="ECO:0000313" key="5">
    <source>
        <dbReference type="Proteomes" id="UP000769528"/>
    </source>
</evidence>
<dbReference type="GO" id="GO:0019433">
    <property type="term" value="P:triglyceride catabolic process"/>
    <property type="evidence" value="ECO:0007669"/>
    <property type="project" value="TreeGrafter"/>
</dbReference>
<name>A0A9P8PSN9_9ASCO</name>
<protein>
    <submittedName>
        <fullName evidence="4">Uncharacterized protein</fullName>
    </submittedName>
</protein>
<dbReference type="OrthoDB" id="2102561at2759"/>
<dbReference type="GO" id="GO:0005783">
    <property type="term" value="C:endoplasmic reticulum"/>
    <property type="evidence" value="ECO:0007669"/>
    <property type="project" value="TreeGrafter"/>
</dbReference>
<keyword evidence="2" id="KW-0560">Oxidoreductase</keyword>
<evidence type="ECO:0000256" key="3">
    <source>
        <dbReference type="RuleBase" id="RU000363"/>
    </source>
</evidence>
<keyword evidence="5" id="KW-1185">Reference proteome</keyword>
<evidence type="ECO:0000256" key="1">
    <source>
        <dbReference type="ARBA" id="ARBA00006484"/>
    </source>
</evidence>
<dbReference type="GO" id="GO:0000140">
    <property type="term" value="F:acylglycerone-phosphate reductase (NADP+) activity"/>
    <property type="evidence" value="ECO:0007669"/>
    <property type="project" value="TreeGrafter"/>
</dbReference>
<evidence type="ECO:0000313" key="4">
    <source>
        <dbReference type="EMBL" id="KAH3677618.1"/>
    </source>
</evidence>
<dbReference type="GO" id="GO:0004806">
    <property type="term" value="F:triacylglycerol lipase activity"/>
    <property type="evidence" value="ECO:0007669"/>
    <property type="project" value="TreeGrafter"/>
</dbReference>
<dbReference type="Proteomes" id="UP000769528">
    <property type="component" value="Unassembled WGS sequence"/>
</dbReference>
<dbReference type="Gene3D" id="3.40.50.720">
    <property type="entry name" value="NAD(P)-binding Rossmann-like Domain"/>
    <property type="match status" value="1"/>
</dbReference>
<dbReference type="AlphaFoldDB" id="A0A9P8PSN9"/>
<reference evidence="4" key="2">
    <citation type="submission" date="2021-01" db="EMBL/GenBank/DDBJ databases">
        <authorList>
            <person name="Schikora-Tamarit M.A."/>
        </authorList>
    </citation>
    <scope>NUCLEOTIDE SEQUENCE</scope>
    <source>
        <strain evidence="4">CBS6341</strain>
    </source>
</reference>
<dbReference type="PANTHER" id="PTHR44169:SF6">
    <property type="entry name" value="NADPH-DEPENDENT 1-ACYLDIHYDROXYACETONE PHOSPHATE REDUCTASE"/>
    <property type="match status" value="1"/>
</dbReference>
<comment type="similarity">
    <text evidence="1 3">Belongs to the short-chain dehydrogenases/reductases (SDR) family.</text>
</comment>
<dbReference type="InterPro" id="IPR002347">
    <property type="entry name" value="SDR_fam"/>
</dbReference>
<accession>A0A9P8PSN9</accession>
<organism evidence="4 5">
    <name type="scientific">Wickerhamomyces mucosus</name>
    <dbReference type="NCBI Taxonomy" id="1378264"/>
    <lineage>
        <taxon>Eukaryota</taxon>
        <taxon>Fungi</taxon>
        <taxon>Dikarya</taxon>
        <taxon>Ascomycota</taxon>
        <taxon>Saccharomycotina</taxon>
        <taxon>Saccharomycetes</taxon>
        <taxon>Phaffomycetales</taxon>
        <taxon>Wickerhamomycetaceae</taxon>
        <taxon>Wickerhamomyces</taxon>
    </lineage>
</organism>
<dbReference type="GO" id="GO:0006654">
    <property type="term" value="P:phosphatidic acid biosynthetic process"/>
    <property type="evidence" value="ECO:0007669"/>
    <property type="project" value="TreeGrafter"/>
</dbReference>
<dbReference type="PRINTS" id="PR00080">
    <property type="entry name" value="SDRFAMILY"/>
</dbReference>
<gene>
    <name evidence="4" type="ORF">WICMUC_001721</name>
</gene>
<dbReference type="Pfam" id="PF00106">
    <property type="entry name" value="adh_short"/>
    <property type="match status" value="1"/>
</dbReference>
<dbReference type="GO" id="GO:0005811">
    <property type="term" value="C:lipid droplet"/>
    <property type="evidence" value="ECO:0007669"/>
    <property type="project" value="TreeGrafter"/>
</dbReference>
<sequence length="297" mass="33383">MSIIEEKVVFITGASAGIGFALATEFAKRPGYKVYAGARSVKKMDPLKDAGVHVLEFDVTKSESIIAARDRIVEENDGRLDILYNNAGISVWNSVFDLTQEELKYAFQVNVFGVVETIKAFQLPLLKTKGTVVFTSSVADHIPLPFLFAYAGSKISFTSIAKALAGETGHLGIKVLVIRTGLIDSEMTNKPDEEIKYPPKDSVFYLEGKSPVFITTGKKMTPTLQYAKTVINDVEKFRKGRSYYKELYRGESSKLAWFFGTFFSFKFILTRLYPKFTPLGNYWDLVNEKVNNILNRR</sequence>
<dbReference type="PANTHER" id="PTHR44169">
    <property type="entry name" value="NADPH-DEPENDENT 1-ACYLDIHYDROXYACETONE PHOSPHATE REDUCTASE"/>
    <property type="match status" value="1"/>
</dbReference>
<comment type="caution">
    <text evidence="4">The sequence shown here is derived from an EMBL/GenBank/DDBJ whole genome shotgun (WGS) entry which is preliminary data.</text>
</comment>
<proteinExistence type="inferred from homology"/>
<reference evidence="4" key="1">
    <citation type="journal article" date="2021" name="Open Biol.">
        <title>Shared evolutionary footprints suggest mitochondrial oxidative damage underlies multiple complex I losses in fungi.</title>
        <authorList>
            <person name="Schikora-Tamarit M.A."/>
            <person name="Marcet-Houben M."/>
            <person name="Nosek J."/>
            <person name="Gabaldon T."/>
        </authorList>
    </citation>
    <scope>NUCLEOTIDE SEQUENCE</scope>
    <source>
        <strain evidence="4">CBS6341</strain>
    </source>
</reference>
<evidence type="ECO:0000256" key="2">
    <source>
        <dbReference type="ARBA" id="ARBA00023002"/>
    </source>
</evidence>
<dbReference type="SUPFAM" id="SSF51735">
    <property type="entry name" value="NAD(P)-binding Rossmann-fold domains"/>
    <property type="match status" value="1"/>
</dbReference>
<dbReference type="EMBL" id="JAEUBF010000506">
    <property type="protein sequence ID" value="KAH3677618.1"/>
    <property type="molecule type" value="Genomic_DNA"/>
</dbReference>